<sequence>MWHPDADLLSRAALTSTPRDERVDRHLETCPPCHAHVDLLRRSVDLAVSGRAGPEDEPPPDRVWTAITGELGPRRRRWVAPVAAALVALLLGTGAGWLLGRASPAEQPLGTLAAVGGSGATGTVALADRDGVREIVIRVEGLIAPPGTDYLEAWLVDGGGTGMLSLGALARDGGGYEGTFTVPADLPMDRFPTLEVSAERFDGVPAHSGDGLLRGTVG</sequence>
<dbReference type="AlphaFoldDB" id="A0A7G7MFL6"/>
<keyword evidence="1" id="KW-0812">Transmembrane</keyword>
<keyword evidence="1" id="KW-1133">Transmembrane helix</keyword>
<dbReference type="InterPro" id="IPR018764">
    <property type="entry name" value="RskA_C"/>
</dbReference>
<protein>
    <submittedName>
        <fullName evidence="3">Anti-sigma factor</fullName>
    </submittedName>
</protein>
<proteinExistence type="predicted"/>
<evidence type="ECO:0000256" key="1">
    <source>
        <dbReference type="SAM" id="Phobius"/>
    </source>
</evidence>
<feature type="domain" description="Anti-sigma K factor RskA C-terminal" evidence="2">
    <location>
        <begin position="80"/>
        <end position="209"/>
    </location>
</feature>
<dbReference type="KEGG" id="ppel:H6H00_26265"/>
<dbReference type="RefSeq" id="WP_185718331.1">
    <property type="nucleotide sequence ID" value="NZ_BAAAWI010000001.1"/>
</dbReference>
<organism evidence="3 4">
    <name type="scientific">Pseudonocardia petroleophila</name>
    <dbReference type="NCBI Taxonomy" id="37331"/>
    <lineage>
        <taxon>Bacteria</taxon>
        <taxon>Bacillati</taxon>
        <taxon>Actinomycetota</taxon>
        <taxon>Actinomycetes</taxon>
        <taxon>Pseudonocardiales</taxon>
        <taxon>Pseudonocardiaceae</taxon>
        <taxon>Pseudonocardia</taxon>
    </lineage>
</organism>
<gene>
    <name evidence="3" type="ORF">H6H00_26265</name>
</gene>
<keyword evidence="4" id="KW-1185">Reference proteome</keyword>
<evidence type="ECO:0000313" key="3">
    <source>
        <dbReference type="EMBL" id="QNG51577.1"/>
    </source>
</evidence>
<evidence type="ECO:0000259" key="2">
    <source>
        <dbReference type="Pfam" id="PF10099"/>
    </source>
</evidence>
<dbReference type="Proteomes" id="UP000515728">
    <property type="component" value="Chromosome"/>
</dbReference>
<dbReference type="EMBL" id="CP060131">
    <property type="protein sequence ID" value="QNG51577.1"/>
    <property type="molecule type" value="Genomic_DNA"/>
</dbReference>
<evidence type="ECO:0000313" key="4">
    <source>
        <dbReference type="Proteomes" id="UP000515728"/>
    </source>
</evidence>
<accession>A0A7G7MFL6</accession>
<dbReference type="Pfam" id="PF10099">
    <property type="entry name" value="RskA_C"/>
    <property type="match status" value="1"/>
</dbReference>
<keyword evidence="1" id="KW-0472">Membrane</keyword>
<feature type="transmembrane region" description="Helical" evidence="1">
    <location>
        <begin position="78"/>
        <end position="99"/>
    </location>
</feature>
<reference evidence="3 4" key="1">
    <citation type="submission" date="2020-08" db="EMBL/GenBank/DDBJ databases">
        <authorList>
            <person name="Mo P."/>
        </authorList>
    </citation>
    <scope>NUCLEOTIDE SEQUENCE [LARGE SCALE GENOMIC DNA]</scope>
    <source>
        <strain evidence="3 4">CGMCC 4.1532</strain>
    </source>
</reference>
<dbReference type="GO" id="GO:0005886">
    <property type="term" value="C:plasma membrane"/>
    <property type="evidence" value="ECO:0007669"/>
    <property type="project" value="InterPro"/>
</dbReference>
<name>A0A7G7MFL6_9PSEU</name>